<keyword evidence="2" id="KW-1185">Reference proteome</keyword>
<proteinExistence type="predicted"/>
<evidence type="ECO:0000313" key="2">
    <source>
        <dbReference type="Proteomes" id="UP000250078"/>
    </source>
</evidence>
<sequence length="405" mass="46490">FVWAPHSKAHLKITKELLLQILCYHQVMPSHLDFLSIFGQQDDARELRFSGFRYQIFWSSRRVTINPGGPCVSELGRSGRYFQISYNLKTVIDAAEFKKPPPSPEEQEWSIRQAAFHHQFDVETGVTLWITTSGHDDIQKRVQELTGPRGRPEDHSFSTVAQCFKSSLAVHLLFCHWSTRNWRQYICWLEDRVQYMTEMAVYGSRQLDSNRQQYKSEDLQTVQGFRDKVNEVVMVVKANSGIMASVRSFYKDLKTNAAFPLRDTCAADIESFAAQINSMIGDIKLQLARAKLLEQITADRKELIVQHLQSRASEQMTFLADQAQREAIAMRIITVATTFFLPATFVSTFFSTDIVKYQNPNGGPPTDGTYSHTAIVRWVEVTVPLFAITVCAAFGWYWFAKRTRK</sequence>
<name>A0ACC8EPK3_9PEZI</name>
<evidence type="ECO:0000313" key="1">
    <source>
        <dbReference type="EMBL" id="OCK88056.1"/>
    </source>
</evidence>
<dbReference type="Proteomes" id="UP000250078">
    <property type="component" value="Unassembled WGS sequence"/>
</dbReference>
<protein>
    <submittedName>
        <fullName evidence="1">Uncharacterized protein</fullName>
    </submittedName>
</protein>
<dbReference type="EMBL" id="KV748249">
    <property type="protein sequence ID" value="OCK88056.1"/>
    <property type="molecule type" value="Genomic_DNA"/>
</dbReference>
<feature type="non-terminal residue" evidence="1">
    <location>
        <position position="1"/>
    </location>
</feature>
<accession>A0ACC8EPK3</accession>
<gene>
    <name evidence="1" type="ORF">K441DRAFT_452859</name>
</gene>
<reference evidence="1 2" key="1">
    <citation type="journal article" date="2016" name="Nat. Commun.">
        <title>Ectomycorrhizal ecology is imprinted in the genome of the dominant symbiotic fungus Cenococcum geophilum.</title>
        <authorList>
            <consortium name="DOE Joint Genome Institute"/>
            <person name="Peter M."/>
            <person name="Kohler A."/>
            <person name="Ohm R.A."/>
            <person name="Kuo A."/>
            <person name="Krutzmann J."/>
            <person name="Morin E."/>
            <person name="Arend M."/>
            <person name="Barry K.W."/>
            <person name="Binder M."/>
            <person name="Choi C."/>
            <person name="Clum A."/>
            <person name="Copeland A."/>
            <person name="Grisel N."/>
            <person name="Haridas S."/>
            <person name="Kipfer T."/>
            <person name="LaButti K."/>
            <person name="Lindquist E."/>
            <person name="Lipzen A."/>
            <person name="Maire R."/>
            <person name="Meier B."/>
            <person name="Mihaltcheva S."/>
            <person name="Molinier V."/>
            <person name="Murat C."/>
            <person name="Poggeler S."/>
            <person name="Quandt C.A."/>
            <person name="Sperisen C."/>
            <person name="Tritt A."/>
            <person name="Tisserant E."/>
            <person name="Crous P.W."/>
            <person name="Henrissat B."/>
            <person name="Nehls U."/>
            <person name="Egli S."/>
            <person name="Spatafora J.W."/>
            <person name="Grigoriev I.V."/>
            <person name="Martin F.M."/>
        </authorList>
    </citation>
    <scope>NUCLEOTIDE SEQUENCE [LARGE SCALE GENOMIC DNA]</scope>
    <source>
        <strain evidence="1 2">1.58</strain>
    </source>
</reference>
<feature type="non-terminal residue" evidence="1">
    <location>
        <position position="405"/>
    </location>
</feature>
<organism evidence="1 2">
    <name type="scientific">Cenococcum geophilum 1.58</name>
    <dbReference type="NCBI Taxonomy" id="794803"/>
    <lineage>
        <taxon>Eukaryota</taxon>
        <taxon>Fungi</taxon>
        <taxon>Dikarya</taxon>
        <taxon>Ascomycota</taxon>
        <taxon>Pezizomycotina</taxon>
        <taxon>Dothideomycetes</taxon>
        <taxon>Pleosporomycetidae</taxon>
        <taxon>Gloniales</taxon>
        <taxon>Gloniaceae</taxon>
        <taxon>Cenococcum</taxon>
    </lineage>
</organism>